<evidence type="ECO:0000313" key="1">
    <source>
        <dbReference type="EMBL" id="KAJ8964480.1"/>
    </source>
</evidence>
<sequence length="89" mass="10357">MPVVEKNEEELMAKANASLDIVRHWLASKSLTLAPEKTESVLRTRKRKMGPIKFEIMGLENCPKNYIKYLGVWMDKKYDFQQTSHQDDG</sequence>
<keyword evidence="2" id="KW-1185">Reference proteome</keyword>
<dbReference type="Proteomes" id="UP001162156">
    <property type="component" value="Unassembled WGS sequence"/>
</dbReference>
<reference evidence="1" key="1">
    <citation type="journal article" date="2023" name="Insect Mol. Biol.">
        <title>Genome sequencing provides insights into the evolution of gene families encoding plant cell wall-degrading enzymes in longhorned beetles.</title>
        <authorList>
            <person name="Shin N.R."/>
            <person name="Okamura Y."/>
            <person name="Kirsch R."/>
            <person name="Pauchet Y."/>
        </authorList>
    </citation>
    <scope>NUCLEOTIDE SEQUENCE</scope>
    <source>
        <strain evidence="1">RBIC_L_NR</strain>
    </source>
</reference>
<organism evidence="1 2">
    <name type="scientific">Rhamnusium bicolor</name>
    <dbReference type="NCBI Taxonomy" id="1586634"/>
    <lineage>
        <taxon>Eukaryota</taxon>
        <taxon>Metazoa</taxon>
        <taxon>Ecdysozoa</taxon>
        <taxon>Arthropoda</taxon>
        <taxon>Hexapoda</taxon>
        <taxon>Insecta</taxon>
        <taxon>Pterygota</taxon>
        <taxon>Neoptera</taxon>
        <taxon>Endopterygota</taxon>
        <taxon>Coleoptera</taxon>
        <taxon>Polyphaga</taxon>
        <taxon>Cucujiformia</taxon>
        <taxon>Chrysomeloidea</taxon>
        <taxon>Cerambycidae</taxon>
        <taxon>Lepturinae</taxon>
        <taxon>Rhagiini</taxon>
        <taxon>Rhamnusium</taxon>
    </lineage>
</organism>
<gene>
    <name evidence="1" type="ORF">NQ314_004767</name>
</gene>
<evidence type="ECO:0008006" key="3">
    <source>
        <dbReference type="Google" id="ProtNLM"/>
    </source>
</evidence>
<accession>A0AAV8ZK21</accession>
<protein>
    <recommendedName>
        <fullName evidence="3">Reverse transcriptase</fullName>
    </recommendedName>
</protein>
<proteinExistence type="predicted"/>
<dbReference type="EMBL" id="JANEYF010001344">
    <property type="protein sequence ID" value="KAJ8964480.1"/>
    <property type="molecule type" value="Genomic_DNA"/>
</dbReference>
<dbReference type="AlphaFoldDB" id="A0AAV8ZK21"/>
<comment type="caution">
    <text evidence="1">The sequence shown here is derived from an EMBL/GenBank/DDBJ whole genome shotgun (WGS) entry which is preliminary data.</text>
</comment>
<name>A0AAV8ZK21_9CUCU</name>
<evidence type="ECO:0000313" key="2">
    <source>
        <dbReference type="Proteomes" id="UP001162156"/>
    </source>
</evidence>